<comment type="caution">
    <text evidence="2">The sequence shown here is derived from an EMBL/GenBank/DDBJ whole genome shotgun (WGS) entry which is preliminary data.</text>
</comment>
<keyword evidence="3" id="KW-1185">Reference proteome</keyword>
<sequence>MRKIQSIVNTLFLTCLLTPLTLIVFPMVYGVADGSKGPSYLYLFGGPLKWLTVSNGEDNKQGFVDAVFNGNTGITIQWTQLLCSFLIIFVILCVIVLIIKKITSKK</sequence>
<proteinExistence type="predicted"/>
<reference evidence="2 3" key="1">
    <citation type="journal article" date="2014" name="Int. J. Syst. Evol. Microbiol.">
        <title>Listeria floridensis sp. nov., Listeria aquatica sp. nov., Listeria cornellensis sp. nov., Listeria riparia sp. nov. and Listeria grandensis sp. nov., from agricultural and natural environments.</title>
        <authorList>
            <person name="den Bakker H.C."/>
            <person name="Warchocki S."/>
            <person name="Wright E.M."/>
            <person name="Allred A.F."/>
            <person name="Ahlstrom C."/>
            <person name="Manuel C.S."/>
            <person name="Stasiewicz M.J."/>
            <person name="Burrell A."/>
            <person name="Roof S."/>
            <person name="Strawn L."/>
            <person name="Fortes E.D."/>
            <person name="Nightingale K.K."/>
            <person name="Kephart D."/>
            <person name="Wiedmann M."/>
        </authorList>
    </citation>
    <scope>NUCLEOTIDE SEQUENCE [LARGE SCALE GENOMIC DNA]</scope>
    <source>
        <strain evidence="3">FSL F6-969</strain>
    </source>
</reference>
<keyword evidence="1" id="KW-0472">Membrane</keyword>
<keyword evidence="1" id="KW-1133">Transmembrane helix</keyword>
<name>W7BUD0_9LIST</name>
<evidence type="ECO:0000313" key="2">
    <source>
        <dbReference type="EMBL" id="EUJ26896.1"/>
    </source>
</evidence>
<dbReference type="OrthoDB" id="2365849at2"/>
<keyword evidence="1" id="KW-0812">Transmembrane</keyword>
<accession>W7BUD0</accession>
<dbReference type="STRING" id="1265820.PCORN_13910"/>
<dbReference type="RefSeq" id="WP_036080899.1">
    <property type="nucleotide sequence ID" value="NZ_AODE01000028.1"/>
</dbReference>
<dbReference type="Proteomes" id="UP000019254">
    <property type="component" value="Unassembled WGS sequence"/>
</dbReference>
<evidence type="ECO:0000313" key="3">
    <source>
        <dbReference type="Proteomes" id="UP000019254"/>
    </source>
</evidence>
<dbReference type="EMBL" id="AODE01000028">
    <property type="protein sequence ID" value="EUJ26896.1"/>
    <property type="molecule type" value="Genomic_DNA"/>
</dbReference>
<gene>
    <name evidence="2" type="ORF">PCORN_13910</name>
</gene>
<dbReference type="AlphaFoldDB" id="W7BUD0"/>
<feature type="transmembrane region" description="Helical" evidence="1">
    <location>
        <begin position="78"/>
        <end position="99"/>
    </location>
</feature>
<organism evidence="2 3">
    <name type="scientific">Listeria cornellensis FSL F6-0969</name>
    <dbReference type="NCBI Taxonomy" id="1265820"/>
    <lineage>
        <taxon>Bacteria</taxon>
        <taxon>Bacillati</taxon>
        <taxon>Bacillota</taxon>
        <taxon>Bacilli</taxon>
        <taxon>Bacillales</taxon>
        <taxon>Listeriaceae</taxon>
        <taxon>Listeria</taxon>
    </lineage>
</organism>
<evidence type="ECO:0000256" key="1">
    <source>
        <dbReference type="SAM" id="Phobius"/>
    </source>
</evidence>
<protein>
    <submittedName>
        <fullName evidence="2">Uncharacterized protein</fullName>
    </submittedName>
</protein>